<feature type="compositionally biased region" description="Polar residues" evidence="2">
    <location>
        <begin position="42"/>
        <end position="51"/>
    </location>
</feature>
<proteinExistence type="predicted"/>
<evidence type="ECO:0008006" key="5">
    <source>
        <dbReference type="Google" id="ProtNLM"/>
    </source>
</evidence>
<comment type="caution">
    <text evidence="3">The sequence shown here is derived from an EMBL/GenBank/DDBJ whole genome shotgun (WGS) entry which is preliminary data.</text>
</comment>
<organism evidence="3 4">
    <name type="scientific">Fusarium beomiforme</name>
    <dbReference type="NCBI Taxonomy" id="44412"/>
    <lineage>
        <taxon>Eukaryota</taxon>
        <taxon>Fungi</taxon>
        <taxon>Dikarya</taxon>
        <taxon>Ascomycota</taxon>
        <taxon>Pezizomycotina</taxon>
        <taxon>Sordariomycetes</taxon>
        <taxon>Hypocreomycetidae</taxon>
        <taxon>Hypocreales</taxon>
        <taxon>Nectriaceae</taxon>
        <taxon>Fusarium</taxon>
        <taxon>Fusarium burgessii species complex</taxon>
    </lineage>
</organism>
<reference evidence="3" key="2">
    <citation type="submission" date="2020-02" db="EMBL/GenBank/DDBJ databases">
        <title>Identification and distribution of gene clusters putatively required for synthesis of sphingolipid metabolism inhibitors in phylogenetically diverse species of the filamentous fungus Fusarium.</title>
        <authorList>
            <person name="Kim H.-S."/>
            <person name="Busman M."/>
            <person name="Brown D.W."/>
            <person name="Divon H."/>
            <person name="Uhlig S."/>
            <person name="Proctor R.H."/>
        </authorList>
    </citation>
    <scope>NUCLEOTIDE SEQUENCE</scope>
    <source>
        <strain evidence="3">NRRL 25174</strain>
    </source>
</reference>
<feature type="coiled-coil region" evidence="1">
    <location>
        <begin position="188"/>
        <end position="229"/>
    </location>
</feature>
<feature type="compositionally biased region" description="Acidic residues" evidence="2">
    <location>
        <begin position="278"/>
        <end position="293"/>
    </location>
</feature>
<evidence type="ECO:0000256" key="1">
    <source>
        <dbReference type="SAM" id="Coils"/>
    </source>
</evidence>
<feature type="compositionally biased region" description="Basic and acidic residues" evidence="2">
    <location>
        <begin position="1"/>
        <end position="14"/>
    </location>
</feature>
<sequence length="293" mass="33075">MRDQLETEATKNEEVVLQNVIETRSSEVPEVPRPADSEESSPESTAINTPADNPSLFPVYLPFPVEHKLMKALQKSLEVVCYEFGQETFPSILRDRGWDCPELVELNDWTGILSREGLLKGTNTPKSLNDFLRSIANIRHTAVHRLRTNSIGLETFLADAGAFAEILSRDGAQVGVISKLRSDTGAAISELRQNKQFLQLQLERTLLDIEQQRAELDRREQEAINHMREEDKRYQEIAGERLREGLVLIEELDTTVHVGNRIVEDANSLDGVDSTSIEGEEDEDEDAFEDCIE</sequence>
<keyword evidence="1" id="KW-0175">Coiled coil</keyword>
<keyword evidence="4" id="KW-1185">Reference proteome</keyword>
<evidence type="ECO:0000313" key="3">
    <source>
        <dbReference type="EMBL" id="KAF4343960.1"/>
    </source>
</evidence>
<dbReference type="Proteomes" id="UP000730481">
    <property type="component" value="Unassembled WGS sequence"/>
</dbReference>
<name>A0A9P5E264_9HYPO</name>
<gene>
    <name evidence="3" type="ORF">FBEOM_2067</name>
</gene>
<evidence type="ECO:0000256" key="2">
    <source>
        <dbReference type="SAM" id="MobiDB-lite"/>
    </source>
</evidence>
<dbReference type="AlphaFoldDB" id="A0A9P5E264"/>
<reference evidence="3" key="1">
    <citation type="journal article" date="2017" name="Mycologia">
        <title>Fusarium algeriense, sp. nov., a novel toxigenic crown rot pathogen of durum wheat from Algeria is nested in the Fusarium burgessii species complex.</title>
        <authorList>
            <person name="Laraba I."/>
            <person name="Keddad A."/>
            <person name="Boureghda H."/>
            <person name="Abdallah N."/>
            <person name="Vaughan M.M."/>
            <person name="Proctor R.H."/>
            <person name="Busman M."/>
            <person name="O'Donnell K."/>
        </authorList>
    </citation>
    <scope>NUCLEOTIDE SEQUENCE</scope>
    <source>
        <strain evidence="3">NRRL 25174</strain>
    </source>
</reference>
<protein>
    <recommendedName>
        <fullName evidence="5">Ubiquinol-cytochrome-c reductase cytochrome c1</fullName>
    </recommendedName>
</protein>
<dbReference type="OrthoDB" id="5324651at2759"/>
<feature type="region of interest" description="Disordered" evidence="2">
    <location>
        <begin position="1"/>
        <end position="51"/>
    </location>
</feature>
<accession>A0A9P5E264</accession>
<feature type="region of interest" description="Disordered" evidence="2">
    <location>
        <begin position="269"/>
        <end position="293"/>
    </location>
</feature>
<evidence type="ECO:0000313" key="4">
    <source>
        <dbReference type="Proteomes" id="UP000730481"/>
    </source>
</evidence>
<dbReference type="EMBL" id="PVQB02000071">
    <property type="protein sequence ID" value="KAF4343960.1"/>
    <property type="molecule type" value="Genomic_DNA"/>
</dbReference>